<dbReference type="InterPro" id="IPR051667">
    <property type="entry name" value="Archaeal_ATPase_domain"/>
</dbReference>
<dbReference type="PANTHER" id="PTHR37096:SF1">
    <property type="entry name" value="AAA+ ATPASE DOMAIN-CONTAINING PROTEIN"/>
    <property type="match status" value="1"/>
</dbReference>
<evidence type="ECO:0000313" key="2">
    <source>
        <dbReference type="Proteomes" id="UP001178507"/>
    </source>
</evidence>
<name>A0AA36ICN2_9DINO</name>
<proteinExistence type="predicted"/>
<dbReference type="InterPro" id="IPR027417">
    <property type="entry name" value="P-loop_NTPase"/>
</dbReference>
<organism evidence="1 2">
    <name type="scientific">Effrenium voratum</name>
    <dbReference type="NCBI Taxonomy" id="2562239"/>
    <lineage>
        <taxon>Eukaryota</taxon>
        <taxon>Sar</taxon>
        <taxon>Alveolata</taxon>
        <taxon>Dinophyceae</taxon>
        <taxon>Suessiales</taxon>
        <taxon>Symbiodiniaceae</taxon>
        <taxon>Effrenium</taxon>
    </lineage>
</organism>
<evidence type="ECO:0000313" key="1">
    <source>
        <dbReference type="EMBL" id="CAJ1385029.1"/>
    </source>
</evidence>
<dbReference type="AlphaFoldDB" id="A0AA36ICN2"/>
<comment type="caution">
    <text evidence="1">The sequence shown here is derived from an EMBL/GenBank/DDBJ whole genome shotgun (WGS) entry which is preliminary data.</text>
</comment>
<protein>
    <submittedName>
        <fullName evidence="1">Uncharacterized protein</fullName>
    </submittedName>
</protein>
<dbReference type="PANTHER" id="PTHR37096">
    <property type="entry name" value="YALI0E33429P"/>
    <property type="match status" value="1"/>
</dbReference>
<gene>
    <name evidence="1" type="ORF">EVOR1521_LOCUS11723</name>
</gene>
<sequence>MVCKRSASARCGRLAVTFPLLLLFGFHCVTFNIPKRMREVARAKGISAIECLQGVSAAAEAYRKSDQIAGRTDFIEALQQAMQESGLHLLIGGKSLGKTKILRKVVEAVGNETPLLYINMRLPPKPESTDALECLQVKAQQTWSAKNAPAWVGRSAKVIIALAQAVGKESLKKGAAEGAVELAFAELLNMPEPQEFLSAFVDAAVAMNKIPTIIIDEANGAFPNGNGNGESSSNREAASRALATFVAITKEKCQACVILAASDYAFPYGLAKLGFNKYDGLGTIVIPEVEMELMLAVLTEWGLPGDVAEEFYMNFGGNIYLCHQAVKTLLKQFKLGAEDSFDPFSVRGTEGLAGLAKDPLTREHLENLARQGWSPIEEGSAEEETESQKGARIIAKNFGGVINRETATFLEDLNGMFSNRNTKQVLIPGTSYLRNCIKVELQACEPSSASQPPTAVWVRQLRSLDGKDFEIVGNAFKITASVSDAHASAAPLCEGSTSACFAIRNAAARFARMSGG</sequence>
<dbReference type="Gene3D" id="3.40.50.300">
    <property type="entry name" value="P-loop containing nucleotide triphosphate hydrolases"/>
    <property type="match status" value="1"/>
</dbReference>
<dbReference type="Proteomes" id="UP001178507">
    <property type="component" value="Unassembled WGS sequence"/>
</dbReference>
<reference evidence="1" key="1">
    <citation type="submission" date="2023-08" db="EMBL/GenBank/DDBJ databases">
        <authorList>
            <person name="Chen Y."/>
            <person name="Shah S."/>
            <person name="Dougan E. K."/>
            <person name="Thang M."/>
            <person name="Chan C."/>
        </authorList>
    </citation>
    <scope>NUCLEOTIDE SEQUENCE</scope>
</reference>
<dbReference type="SUPFAM" id="SSF52540">
    <property type="entry name" value="P-loop containing nucleoside triphosphate hydrolases"/>
    <property type="match status" value="1"/>
</dbReference>
<keyword evidence="2" id="KW-1185">Reference proteome</keyword>
<dbReference type="EMBL" id="CAUJNA010001180">
    <property type="protein sequence ID" value="CAJ1385029.1"/>
    <property type="molecule type" value="Genomic_DNA"/>
</dbReference>
<accession>A0AA36ICN2</accession>